<feature type="compositionally biased region" description="Polar residues" evidence="1">
    <location>
        <begin position="1"/>
        <end position="12"/>
    </location>
</feature>
<dbReference type="PANTHER" id="PTHR30024">
    <property type="entry name" value="ALIPHATIC SULFONATES-BINDING PROTEIN-RELATED"/>
    <property type="match status" value="1"/>
</dbReference>
<reference evidence="2 3" key="1">
    <citation type="submission" date="2020-02" db="EMBL/GenBank/DDBJ databases">
        <title>Draft Genome Sequence of Verrucosispora sp. Strain CWR15, Isolated from Gulf of Mexico Sponge.</title>
        <authorList>
            <person name="Kennedy S.J."/>
            <person name="Cella E."/>
            <person name="Azarian T."/>
            <person name="Baker B.J."/>
            <person name="Shaw L.N."/>
        </authorList>
    </citation>
    <scope>NUCLEOTIDE SEQUENCE [LARGE SCALE GENOMIC DNA]</scope>
    <source>
        <strain evidence="2 3">CWR15</strain>
    </source>
</reference>
<dbReference type="Pfam" id="PF13379">
    <property type="entry name" value="NMT1_2"/>
    <property type="match status" value="1"/>
</dbReference>
<accession>A0A6M1KX34</accession>
<sequence length="365" mass="39162">MTTTAGGTQLSTAHPRPLPARQGGVHFMTSTKPRTARRSRFTAVAALAALLLTSTACGSDEATEQASDGMPAKVTIAYQPGLSYAPLILLKQSGTLEKEFPNTTFEWTELSSSAAVQDGMISGDIQVGAGSAAQMILAWDKGVDWRYLASLNDAELWLMAKDERLKSLSDFTGSDKIAMPSLTSIQALVLRKGAQAQLGDAKALDTNIVPMSHPDGLQNLVSGQIAGHLTSPPFQFDEQDQGMRVVLKSSDLFGPIMFNGVFMMNEYYEQNTEFSTKFYSILEKQIGALADNPAAAANDLSTNSGGKTSPESFEKYLTNPAITYTTEPHGLQDIAGFMKEIGMISKTPGSWKDLTFPTVHESAGS</sequence>
<feature type="region of interest" description="Disordered" evidence="1">
    <location>
        <begin position="1"/>
        <end position="24"/>
    </location>
</feature>
<name>A0A6M1KX34_9ACTN</name>
<dbReference type="EMBL" id="SAIY01000003">
    <property type="protein sequence ID" value="NGM13446.1"/>
    <property type="molecule type" value="Genomic_DNA"/>
</dbReference>
<proteinExistence type="predicted"/>
<keyword evidence="3" id="KW-1185">Reference proteome</keyword>
<dbReference type="RefSeq" id="WP_164447329.1">
    <property type="nucleotide sequence ID" value="NZ_SAIY01000003.1"/>
</dbReference>
<dbReference type="PANTHER" id="PTHR30024:SF2">
    <property type="entry name" value="ABC TRANSPORTER SUBSTRATE-BINDING PROTEIN"/>
    <property type="match status" value="1"/>
</dbReference>
<protein>
    <submittedName>
        <fullName evidence="2">ABC transporter substrate-binding protein</fullName>
    </submittedName>
</protein>
<dbReference type="Proteomes" id="UP000478148">
    <property type="component" value="Unassembled WGS sequence"/>
</dbReference>
<evidence type="ECO:0000313" key="2">
    <source>
        <dbReference type="EMBL" id="NGM13446.1"/>
    </source>
</evidence>
<evidence type="ECO:0000313" key="3">
    <source>
        <dbReference type="Proteomes" id="UP000478148"/>
    </source>
</evidence>
<dbReference type="Gene3D" id="3.40.190.10">
    <property type="entry name" value="Periplasmic binding protein-like II"/>
    <property type="match status" value="2"/>
</dbReference>
<gene>
    <name evidence="2" type="ORF">ENC19_12620</name>
</gene>
<organism evidence="2 3">
    <name type="scientific">Verrucosispora sioxanthis</name>
    <dbReference type="NCBI Taxonomy" id="2499994"/>
    <lineage>
        <taxon>Bacteria</taxon>
        <taxon>Bacillati</taxon>
        <taxon>Actinomycetota</taxon>
        <taxon>Actinomycetes</taxon>
        <taxon>Micromonosporales</taxon>
        <taxon>Micromonosporaceae</taxon>
        <taxon>Micromonospora</taxon>
    </lineage>
</organism>
<dbReference type="SUPFAM" id="SSF53850">
    <property type="entry name" value="Periplasmic binding protein-like II"/>
    <property type="match status" value="1"/>
</dbReference>
<evidence type="ECO:0000256" key="1">
    <source>
        <dbReference type="SAM" id="MobiDB-lite"/>
    </source>
</evidence>
<dbReference type="AlphaFoldDB" id="A0A6M1KX34"/>
<comment type="caution">
    <text evidence="2">The sequence shown here is derived from an EMBL/GenBank/DDBJ whole genome shotgun (WGS) entry which is preliminary data.</text>
</comment>